<dbReference type="InterPro" id="IPR001810">
    <property type="entry name" value="F-box_dom"/>
</dbReference>
<dbReference type="Proteomes" id="UP000077266">
    <property type="component" value="Unassembled WGS sequence"/>
</dbReference>
<dbReference type="Gene3D" id="1.20.1280.50">
    <property type="match status" value="1"/>
</dbReference>
<accession>A0A165D0S9</accession>
<feature type="domain" description="F-box" evidence="1">
    <location>
        <begin position="63"/>
        <end position="110"/>
    </location>
</feature>
<protein>
    <recommendedName>
        <fullName evidence="1">F-box domain-containing protein</fullName>
    </recommendedName>
</protein>
<dbReference type="PROSITE" id="PS50181">
    <property type="entry name" value="FBOX"/>
    <property type="match status" value="1"/>
</dbReference>
<dbReference type="PANTHER" id="PTHR20933">
    <property type="entry name" value="F-BOX ONLY PROTEIN 33"/>
    <property type="match status" value="1"/>
</dbReference>
<dbReference type="PANTHER" id="PTHR20933:SF4">
    <property type="entry name" value="F-BOX INVOLVED IN POLYQ PATHOGENESIS, ISOFORM A"/>
    <property type="match status" value="1"/>
</dbReference>
<dbReference type="OrthoDB" id="2872289at2759"/>
<evidence type="ECO:0000313" key="2">
    <source>
        <dbReference type="EMBL" id="KZV83578.1"/>
    </source>
</evidence>
<sequence>MWTVKHDSRTKEHVHLLARDIAHGTSSGGATVLDAQNFPAFAECLRQSIARALTSLAQAINVKSAICSLPPELLSHIASFLPLPALCTASSVCKHWNTVMFEDARLWHNVSVHLCANASRWEPSLSPLLARSRMFPVRLELSVQCASHSLDPTLKLLEQHIPHLVALSLGIPPGALIKFCALLQSTPAPVLETLRVLSPQLPRALGMPLFGLPAGLFAAHAPRLETMYLQSALVSPDIGPATARVKHLTYEHSTSPVSAATIYDCTRKCFPALESLVLTQGFVRGMNSLAEINPLPLDGIRLFCTLDTDPEATTAFLELVPSTASVTISLAADIPMGAVQTVDIPERLRDIFRKHAPIQRLDIRVQQGWVHGNSSADIPQICTLSINGARVAVDVYCAFVTAMFAKNRDEMGLQHVSKLFISKTLYEILETAWPVLTALRELTIYVDAVDEDVPGTLEDNECKLNRICFVEDLRVRPPPHELILSVPCIRETMAIIQASIRADIPHLVLSGIPILRPRDFSDAPTVSVSLEPHVPRENYRWWWELGLLGDCTLHV</sequence>
<dbReference type="InterPro" id="IPR036047">
    <property type="entry name" value="F-box-like_dom_sf"/>
</dbReference>
<dbReference type="EMBL" id="KV426264">
    <property type="protein sequence ID" value="KZV83578.1"/>
    <property type="molecule type" value="Genomic_DNA"/>
</dbReference>
<evidence type="ECO:0000313" key="3">
    <source>
        <dbReference type="Proteomes" id="UP000077266"/>
    </source>
</evidence>
<name>A0A165D0S9_EXIGL</name>
<organism evidence="2 3">
    <name type="scientific">Exidia glandulosa HHB12029</name>
    <dbReference type="NCBI Taxonomy" id="1314781"/>
    <lineage>
        <taxon>Eukaryota</taxon>
        <taxon>Fungi</taxon>
        <taxon>Dikarya</taxon>
        <taxon>Basidiomycota</taxon>
        <taxon>Agaricomycotina</taxon>
        <taxon>Agaricomycetes</taxon>
        <taxon>Auriculariales</taxon>
        <taxon>Exidiaceae</taxon>
        <taxon>Exidia</taxon>
    </lineage>
</organism>
<dbReference type="InParanoid" id="A0A165D0S9"/>
<dbReference type="AlphaFoldDB" id="A0A165D0S9"/>
<proteinExistence type="predicted"/>
<reference evidence="2 3" key="1">
    <citation type="journal article" date="2016" name="Mol. Biol. Evol.">
        <title>Comparative Genomics of Early-Diverging Mushroom-Forming Fungi Provides Insights into the Origins of Lignocellulose Decay Capabilities.</title>
        <authorList>
            <person name="Nagy L.G."/>
            <person name="Riley R."/>
            <person name="Tritt A."/>
            <person name="Adam C."/>
            <person name="Daum C."/>
            <person name="Floudas D."/>
            <person name="Sun H."/>
            <person name="Yadav J.S."/>
            <person name="Pangilinan J."/>
            <person name="Larsson K.H."/>
            <person name="Matsuura K."/>
            <person name="Barry K."/>
            <person name="Labutti K."/>
            <person name="Kuo R."/>
            <person name="Ohm R.A."/>
            <person name="Bhattacharya S.S."/>
            <person name="Shirouzu T."/>
            <person name="Yoshinaga Y."/>
            <person name="Martin F.M."/>
            <person name="Grigoriev I.V."/>
            <person name="Hibbett D.S."/>
        </authorList>
    </citation>
    <scope>NUCLEOTIDE SEQUENCE [LARGE SCALE GENOMIC DNA]</scope>
    <source>
        <strain evidence="2 3">HHB12029</strain>
    </source>
</reference>
<dbReference type="Pfam" id="PF12937">
    <property type="entry name" value="F-box-like"/>
    <property type="match status" value="1"/>
</dbReference>
<evidence type="ECO:0000259" key="1">
    <source>
        <dbReference type="PROSITE" id="PS50181"/>
    </source>
</evidence>
<dbReference type="SMART" id="SM00256">
    <property type="entry name" value="FBOX"/>
    <property type="match status" value="1"/>
</dbReference>
<gene>
    <name evidence="2" type="ORF">EXIGLDRAFT_842835</name>
</gene>
<dbReference type="SUPFAM" id="SSF81383">
    <property type="entry name" value="F-box domain"/>
    <property type="match status" value="1"/>
</dbReference>
<dbReference type="GO" id="GO:0031398">
    <property type="term" value="P:positive regulation of protein ubiquitination"/>
    <property type="evidence" value="ECO:0007669"/>
    <property type="project" value="TreeGrafter"/>
</dbReference>
<keyword evidence="3" id="KW-1185">Reference proteome</keyword>
<dbReference type="STRING" id="1314781.A0A165D0S9"/>